<evidence type="ECO:0000313" key="4">
    <source>
        <dbReference type="EMBL" id="CAG5106269.1"/>
    </source>
</evidence>
<gene>
    <name evidence="4" type="ORF">OKIOD_LOCUS11530</name>
</gene>
<feature type="signal peptide" evidence="3">
    <location>
        <begin position="1"/>
        <end position="19"/>
    </location>
</feature>
<sequence length="447" mass="51081">MGWVIAVYAMSTFCCCCCSNRTFCGAARWFLCFVRDHLFNFKVWFCFICCGDGNPDNRPFYRGIVQLNGQVVEYDHRRQQAPFVNEDGVVETESTPLIIQQQPVSQPAPAQQQQQQQQPELITSVSATVHQPPSQIFVAPISEQSQQQQQLPRPFSPTNQANNVIDEPTTAKLKRKKSRRVSFKRLSPISPIAKIVRRKTKKRVIIESPVFTTPPEHMSPPLTNEQQVETIEDAANEVRVFNSETVDQLRLDRDKVISGLKSVVHGGVQIASVVISYSTPVLSYGARGVANTLNRAIWGGGGGGQVTFLQDDLDLVSDYEGETYMESGQNLHHPKFFQDSDLDEMMDENSPPSPTTTIQDEEMMNLHYYKVRSPPHKRRIQWIMNLFLLLAMTATMAMTMRIYLDIYRREEQRAQKAEETVTDFPESSSDWSLFWDDEVPPPRRRRR</sequence>
<protein>
    <submittedName>
        <fullName evidence="4">Oidioi.mRNA.OKI2018_I69.chr1.g2765.t1.cds</fullName>
    </submittedName>
</protein>
<dbReference type="Proteomes" id="UP001158576">
    <property type="component" value="Chromosome 1"/>
</dbReference>
<feature type="transmembrane region" description="Helical" evidence="2">
    <location>
        <begin position="382"/>
        <end position="404"/>
    </location>
</feature>
<feature type="region of interest" description="Disordered" evidence="1">
    <location>
        <begin position="142"/>
        <end position="163"/>
    </location>
</feature>
<evidence type="ECO:0000256" key="3">
    <source>
        <dbReference type="SAM" id="SignalP"/>
    </source>
</evidence>
<keyword evidence="2" id="KW-0472">Membrane</keyword>
<feature type="region of interest" description="Disordered" evidence="1">
    <location>
        <begin position="415"/>
        <end position="447"/>
    </location>
</feature>
<feature type="chain" id="PRO_5047200551" evidence="3">
    <location>
        <begin position="20"/>
        <end position="447"/>
    </location>
</feature>
<keyword evidence="2" id="KW-0812">Transmembrane</keyword>
<keyword evidence="2" id="KW-1133">Transmembrane helix</keyword>
<keyword evidence="3" id="KW-0732">Signal</keyword>
<evidence type="ECO:0000256" key="2">
    <source>
        <dbReference type="SAM" id="Phobius"/>
    </source>
</evidence>
<dbReference type="EMBL" id="OU015566">
    <property type="protein sequence ID" value="CAG5106269.1"/>
    <property type="molecule type" value="Genomic_DNA"/>
</dbReference>
<organism evidence="4 5">
    <name type="scientific">Oikopleura dioica</name>
    <name type="common">Tunicate</name>
    <dbReference type="NCBI Taxonomy" id="34765"/>
    <lineage>
        <taxon>Eukaryota</taxon>
        <taxon>Metazoa</taxon>
        <taxon>Chordata</taxon>
        <taxon>Tunicata</taxon>
        <taxon>Appendicularia</taxon>
        <taxon>Copelata</taxon>
        <taxon>Oikopleuridae</taxon>
        <taxon>Oikopleura</taxon>
    </lineage>
</organism>
<proteinExistence type="predicted"/>
<reference evidence="4 5" key="1">
    <citation type="submission" date="2021-04" db="EMBL/GenBank/DDBJ databases">
        <authorList>
            <person name="Bliznina A."/>
        </authorList>
    </citation>
    <scope>NUCLEOTIDE SEQUENCE [LARGE SCALE GENOMIC DNA]</scope>
</reference>
<accession>A0ABN7SVL3</accession>
<name>A0ABN7SVL3_OIKDI</name>
<keyword evidence="5" id="KW-1185">Reference proteome</keyword>
<evidence type="ECO:0000256" key="1">
    <source>
        <dbReference type="SAM" id="MobiDB-lite"/>
    </source>
</evidence>
<evidence type="ECO:0000313" key="5">
    <source>
        <dbReference type="Proteomes" id="UP001158576"/>
    </source>
</evidence>